<evidence type="ECO:0000256" key="6">
    <source>
        <dbReference type="ARBA" id="ARBA00022676"/>
    </source>
</evidence>
<comment type="pathway">
    <text evidence="1">Nucleoside biosynthesis; alpha-ribazole biosynthesis; alpha-ribazole from 5,6-dimethylbenzimidazole: step 1/2.</text>
</comment>
<dbReference type="InterPro" id="IPR003200">
    <property type="entry name" value="Nict_dMeBzImd_PRibTrfase"/>
</dbReference>
<keyword evidence="6 10" id="KW-0328">Glycosyltransferase</keyword>
<dbReference type="UniPathway" id="UPA00061">
    <property type="reaction ID" value="UER00516"/>
</dbReference>
<proteinExistence type="inferred from homology"/>
<dbReference type="CDD" id="cd02439">
    <property type="entry name" value="DMB-PRT_CobT"/>
    <property type="match status" value="1"/>
</dbReference>
<dbReference type="NCBIfam" id="TIGR03160">
    <property type="entry name" value="cobT_DBIPRT"/>
    <property type="match status" value="1"/>
</dbReference>
<dbReference type="InterPro" id="IPR017846">
    <property type="entry name" value="Nict_dMeBzImd_PRibTrfase_bact"/>
</dbReference>
<dbReference type="Gene3D" id="3.40.50.10210">
    <property type="match status" value="1"/>
</dbReference>
<reference evidence="10" key="1">
    <citation type="submission" date="2018-06" db="EMBL/GenBank/DDBJ databases">
        <authorList>
            <person name="Zhirakovskaya E."/>
        </authorList>
    </citation>
    <scope>NUCLEOTIDE SEQUENCE</scope>
</reference>
<evidence type="ECO:0000256" key="8">
    <source>
        <dbReference type="ARBA" id="ARBA00030686"/>
    </source>
</evidence>
<comment type="similarity">
    <text evidence="2">Belongs to the CobT family.</text>
</comment>
<evidence type="ECO:0000256" key="1">
    <source>
        <dbReference type="ARBA" id="ARBA00005049"/>
    </source>
</evidence>
<comment type="catalytic activity">
    <reaction evidence="9">
        <text>5,6-dimethylbenzimidazole + nicotinate beta-D-ribonucleotide = alpha-ribazole 5'-phosphate + nicotinate + H(+)</text>
        <dbReference type="Rhea" id="RHEA:11196"/>
        <dbReference type="ChEBI" id="CHEBI:15378"/>
        <dbReference type="ChEBI" id="CHEBI:15890"/>
        <dbReference type="ChEBI" id="CHEBI:32544"/>
        <dbReference type="ChEBI" id="CHEBI:57502"/>
        <dbReference type="ChEBI" id="CHEBI:57918"/>
        <dbReference type="EC" id="2.4.2.21"/>
    </reaction>
</comment>
<dbReference type="FunFam" id="3.40.50.10210:FF:000001">
    <property type="entry name" value="Nicotinate-nucleotide--dimethylbenzimidazole phosphoribosyltransferase"/>
    <property type="match status" value="1"/>
</dbReference>
<dbReference type="NCBIfam" id="NF000996">
    <property type="entry name" value="PRK00105.1"/>
    <property type="match status" value="1"/>
</dbReference>
<evidence type="ECO:0000256" key="4">
    <source>
        <dbReference type="ARBA" id="ARBA00015486"/>
    </source>
</evidence>
<dbReference type="InterPro" id="IPR023195">
    <property type="entry name" value="Nict_dMeBzImd_PRibTrfase_N"/>
</dbReference>
<gene>
    <name evidence="10" type="ORF">MNBD_NITROSPINAE01-1974</name>
</gene>
<dbReference type="GO" id="GO:0008939">
    <property type="term" value="F:nicotinate-nucleotide-dimethylbenzimidazole phosphoribosyltransferase activity"/>
    <property type="evidence" value="ECO:0007669"/>
    <property type="project" value="UniProtKB-EC"/>
</dbReference>
<name>A0A3B1BSW8_9ZZZZ</name>
<dbReference type="Pfam" id="PF02277">
    <property type="entry name" value="DBI_PRT"/>
    <property type="match status" value="1"/>
</dbReference>
<organism evidence="10">
    <name type="scientific">hydrothermal vent metagenome</name>
    <dbReference type="NCBI Taxonomy" id="652676"/>
    <lineage>
        <taxon>unclassified sequences</taxon>
        <taxon>metagenomes</taxon>
        <taxon>ecological metagenomes</taxon>
    </lineage>
</organism>
<protein>
    <recommendedName>
        <fullName evidence="4">Nicotinate-nucleotide--dimethylbenzimidazole phosphoribosyltransferase</fullName>
        <ecNumber evidence="3">2.4.2.21</ecNumber>
    </recommendedName>
    <alternativeName>
        <fullName evidence="8">N(1)-alpha-phosphoribosyltransferase</fullName>
    </alternativeName>
</protein>
<dbReference type="PANTHER" id="PTHR43463:SF1">
    <property type="entry name" value="NICOTINATE-NUCLEOTIDE--DIMETHYLBENZIMIDAZOLE PHOSPHORIBOSYLTRANSFERASE"/>
    <property type="match status" value="1"/>
</dbReference>
<evidence type="ECO:0000256" key="5">
    <source>
        <dbReference type="ARBA" id="ARBA00022573"/>
    </source>
</evidence>
<dbReference type="EC" id="2.4.2.21" evidence="3"/>
<dbReference type="AlphaFoldDB" id="A0A3B1BSW8"/>
<dbReference type="SUPFAM" id="SSF52733">
    <property type="entry name" value="Nicotinate mononucleotide:5,6-dimethylbenzimidazole phosphoribosyltransferase (CobT)"/>
    <property type="match status" value="1"/>
</dbReference>
<dbReference type="GO" id="GO:0009236">
    <property type="term" value="P:cobalamin biosynthetic process"/>
    <property type="evidence" value="ECO:0007669"/>
    <property type="project" value="UniProtKB-KW"/>
</dbReference>
<dbReference type="HAMAP" id="MF_00230">
    <property type="entry name" value="CobT"/>
    <property type="match status" value="1"/>
</dbReference>
<dbReference type="EMBL" id="UOGC01000082">
    <property type="protein sequence ID" value="VAX19022.1"/>
    <property type="molecule type" value="Genomic_DNA"/>
</dbReference>
<accession>A0A3B1BSW8</accession>
<dbReference type="InterPro" id="IPR036087">
    <property type="entry name" value="Nict_dMeBzImd_PRibTrfase_sf"/>
</dbReference>
<evidence type="ECO:0000256" key="9">
    <source>
        <dbReference type="ARBA" id="ARBA00047340"/>
    </source>
</evidence>
<evidence type="ECO:0000256" key="3">
    <source>
        <dbReference type="ARBA" id="ARBA00011991"/>
    </source>
</evidence>
<sequence>MSLLEKTILGISGQNEQAREKARERLSKLTMPHWALGRLMDLSVDLAGMTGSITPAVKRKTVVVFAGDHGVTAEGVSQYPSEVTPQMVQNFLAGGAGVNAMAQVSGTRVVVVDIGVDYDFDGANGLFIKKIARGTKNMVAGPAMTRDEAMRSIEAGIEMALELADETDLFGTGDMGIGNTTPSSAIAAVLSGKEPQDVTGRGTGIDDDRLRLKTEVIKKAIEINKPDPNDAIDTLARVGGFEIGGIAGLILGSASLKKPVVIDGVVSTAGALLASRISPEATDYMIASHLGEEPGHGVMLNVLGKNALLNFNMRLGEGSGAALAMNIVDSAERILTSVATFEEASVAEADK</sequence>
<evidence type="ECO:0000256" key="7">
    <source>
        <dbReference type="ARBA" id="ARBA00022679"/>
    </source>
</evidence>
<keyword evidence="7 10" id="KW-0808">Transferase</keyword>
<keyword evidence="5" id="KW-0169">Cobalamin biosynthesis</keyword>
<evidence type="ECO:0000256" key="2">
    <source>
        <dbReference type="ARBA" id="ARBA00007110"/>
    </source>
</evidence>
<evidence type="ECO:0000313" key="10">
    <source>
        <dbReference type="EMBL" id="VAX19022.1"/>
    </source>
</evidence>
<dbReference type="PANTHER" id="PTHR43463">
    <property type="entry name" value="NICOTINATE-NUCLEOTIDE--DIMETHYLBENZIMIDAZOLE PHOSPHORIBOSYLTRANSFERASE"/>
    <property type="match status" value="1"/>
</dbReference>
<dbReference type="Gene3D" id="1.10.1610.10">
    <property type="match status" value="1"/>
</dbReference>